<organism evidence="2 3">
    <name type="scientific">Massariosphaeria phaeospora</name>
    <dbReference type="NCBI Taxonomy" id="100035"/>
    <lineage>
        <taxon>Eukaryota</taxon>
        <taxon>Fungi</taxon>
        <taxon>Dikarya</taxon>
        <taxon>Ascomycota</taxon>
        <taxon>Pezizomycotina</taxon>
        <taxon>Dothideomycetes</taxon>
        <taxon>Pleosporomycetidae</taxon>
        <taxon>Pleosporales</taxon>
        <taxon>Pleosporales incertae sedis</taxon>
        <taxon>Massariosphaeria</taxon>
    </lineage>
</organism>
<evidence type="ECO:0000256" key="1">
    <source>
        <dbReference type="SAM" id="MobiDB-lite"/>
    </source>
</evidence>
<feature type="compositionally biased region" description="Low complexity" evidence="1">
    <location>
        <begin position="34"/>
        <end position="45"/>
    </location>
</feature>
<proteinExistence type="predicted"/>
<dbReference type="Proteomes" id="UP000481861">
    <property type="component" value="Unassembled WGS sequence"/>
</dbReference>
<name>A0A7C8I123_9PLEO</name>
<evidence type="ECO:0000313" key="3">
    <source>
        <dbReference type="Proteomes" id="UP000481861"/>
    </source>
</evidence>
<dbReference type="OrthoDB" id="3932216at2759"/>
<comment type="caution">
    <text evidence="2">The sequence shown here is derived from an EMBL/GenBank/DDBJ whole genome shotgun (WGS) entry which is preliminary data.</text>
</comment>
<reference evidence="2 3" key="1">
    <citation type="submission" date="2020-01" db="EMBL/GenBank/DDBJ databases">
        <authorList>
            <consortium name="DOE Joint Genome Institute"/>
            <person name="Haridas S."/>
            <person name="Albert R."/>
            <person name="Binder M."/>
            <person name="Bloem J."/>
            <person name="Labutti K."/>
            <person name="Salamov A."/>
            <person name="Andreopoulos B."/>
            <person name="Baker S.E."/>
            <person name="Barry K."/>
            <person name="Bills G."/>
            <person name="Bluhm B.H."/>
            <person name="Cannon C."/>
            <person name="Castanera R."/>
            <person name="Culley D.E."/>
            <person name="Daum C."/>
            <person name="Ezra D."/>
            <person name="Gonzalez J.B."/>
            <person name="Henrissat B."/>
            <person name="Kuo A."/>
            <person name="Liang C."/>
            <person name="Lipzen A."/>
            <person name="Lutzoni F."/>
            <person name="Magnuson J."/>
            <person name="Mondo S."/>
            <person name="Nolan M."/>
            <person name="Ohm R."/>
            <person name="Pangilinan J."/>
            <person name="Park H.-J.H."/>
            <person name="Ramirez L."/>
            <person name="Alfaro M."/>
            <person name="Sun H."/>
            <person name="Tritt A."/>
            <person name="Yoshinaga Y."/>
            <person name="Zwiers L.-H.L."/>
            <person name="Turgeon B.G."/>
            <person name="Goodwin S.B."/>
            <person name="Spatafora J.W."/>
            <person name="Crous P.W."/>
            <person name="Grigoriev I.V."/>
        </authorList>
    </citation>
    <scope>NUCLEOTIDE SEQUENCE [LARGE SCALE GENOMIC DNA]</scope>
    <source>
        <strain evidence="2 3">CBS 611.86</strain>
    </source>
</reference>
<dbReference type="AlphaFoldDB" id="A0A7C8I123"/>
<dbReference type="EMBL" id="JAADJZ010000021">
    <property type="protein sequence ID" value="KAF2867954.1"/>
    <property type="molecule type" value="Genomic_DNA"/>
</dbReference>
<keyword evidence="3" id="KW-1185">Reference proteome</keyword>
<feature type="region of interest" description="Disordered" evidence="1">
    <location>
        <begin position="1"/>
        <end position="45"/>
    </location>
</feature>
<evidence type="ECO:0000313" key="2">
    <source>
        <dbReference type="EMBL" id="KAF2867954.1"/>
    </source>
</evidence>
<accession>A0A7C8I123</accession>
<protein>
    <submittedName>
        <fullName evidence="2">Uncharacterized protein</fullName>
    </submittedName>
</protein>
<sequence>MDFRYTPPYSAPTTPEKEVASLPLTPPATVGTPSSMSSAQSTSATQHIPQNLTQAYVDANQPLKRLQQDLLVLTSFIDNETLHWRPSWFTQGQFASQHWTLHNPPNVVTECLPRTEFGRQVAKRRMREAGDPEPTYIKDWAHWARYCTLYGIPEDFLCEDQVRLMQLGLPRSEDGQLREPPNSVLYPEPQPLGQGRYVLDPKTYRMLPLKFHSVNVELDEVVVVDSTGALLVEKLEMFYFHDSQWSHYDGVGRQTDDKWYNGDPDAPKKYQGAGRRWSYIPWTTEQEASCMPRMIKLRLWNED</sequence>
<gene>
    <name evidence="2" type="ORF">BDV95DRAFT_501882</name>
</gene>